<comment type="caution">
    <text evidence="8">Lacks conserved residue(s) required for the propagation of feature annotation.</text>
</comment>
<dbReference type="InterPro" id="IPR002579">
    <property type="entry name" value="Met_Sox_Rdtase_MsrB_dom"/>
</dbReference>
<name>A0A412Z9J0_9FIRM</name>
<comment type="similarity">
    <text evidence="9">Belongs to the MsrA Met sulfoxide reductase family.</text>
</comment>
<dbReference type="SUPFAM" id="SSF55068">
    <property type="entry name" value="Peptide methionine sulfoxide reductase"/>
    <property type="match status" value="1"/>
</dbReference>
<dbReference type="EC" id="1.8.4.12" evidence="8"/>
<feature type="compositionally biased region" description="Polar residues" evidence="10">
    <location>
        <begin position="43"/>
        <end position="52"/>
    </location>
</feature>
<dbReference type="SUPFAM" id="SSF51316">
    <property type="entry name" value="Mss4-like"/>
    <property type="match status" value="1"/>
</dbReference>
<evidence type="ECO:0000256" key="6">
    <source>
        <dbReference type="ARBA" id="ARBA00048488"/>
    </source>
</evidence>
<dbReference type="GO" id="GO:0008113">
    <property type="term" value="F:peptide-methionine (S)-S-oxide reductase activity"/>
    <property type="evidence" value="ECO:0007669"/>
    <property type="project" value="UniProtKB-UniRule"/>
</dbReference>
<organism evidence="13 14">
    <name type="scientific">Enterocloster bolteae</name>
    <dbReference type="NCBI Taxonomy" id="208479"/>
    <lineage>
        <taxon>Bacteria</taxon>
        <taxon>Bacillati</taxon>
        <taxon>Bacillota</taxon>
        <taxon>Clostridia</taxon>
        <taxon>Lachnospirales</taxon>
        <taxon>Lachnospiraceae</taxon>
        <taxon>Enterocloster</taxon>
    </lineage>
</organism>
<proteinExistence type="inferred from homology"/>
<comment type="function">
    <text evidence="9">Has an important function as a repair enzyme for proteins that have been inactivated by oxidation. Catalyzes the reversible oxidation-reduction of methionine sulfoxide in proteins to methionine.</text>
</comment>
<dbReference type="Gene3D" id="3.30.1060.10">
    <property type="entry name" value="Peptide methionine sulphoxide reductase MsrA"/>
    <property type="match status" value="1"/>
</dbReference>
<dbReference type="Pfam" id="PF01641">
    <property type="entry name" value="SelR"/>
    <property type="match status" value="1"/>
</dbReference>
<evidence type="ECO:0000259" key="12">
    <source>
        <dbReference type="PROSITE" id="PS51790"/>
    </source>
</evidence>
<dbReference type="FunFam" id="2.170.150.20:FF:000003">
    <property type="entry name" value="Peptide methionine sulfoxide reductase MsrB"/>
    <property type="match status" value="1"/>
</dbReference>
<feature type="active site" evidence="9">
    <location>
        <position position="82"/>
    </location>
</feature>
<keyword evidence="4" id="KW-0511">Multifunctional enzyme</keyword>
<comment type="similarity">
    <text evidence="2">In the N-terminal section; belongs to the MsrA Met sulfoxide reductase family.</text>
</comment>
<dbReference type="GO" id="GO:0033744">
    <property type="term" value="F:L-methionine:thioredoxin-disulfide S-oxidoreductase activity"/>
    <property type="evidence" value="ECO:0007669"/>
    <property type="project" value="RHEA"/>
</dbReference>
<feature type="chain" id="PRO_5019380190" description="Multifunctional fusion protein" evidence="11">
    <location>
        <begin position="29"/>
        <end position="398"/>
    </location>
</feature>
<reference evidence="13 14" key="1">
    <citation type="submission" date="2018-08" db="EMBL/GenBank/DDBJ databases">
        <title>A genome reference for cultivated species of the human gut microbiota.</title>
        <authorList>
            <person name="Zou Y."/>
            <person name="Xue W."/>
            <person name="Luo G."/>
        </authorList>
    </citation>
    <scope>NUCLEOTIDE SEQUENCE [LARGE SCALE GENOMIC DNA]</scope>
    <source>
        <strain evidence="13 14">AF14-18</strain>
    </source>
</reference>
<feature type="active site" description="Nucleophile" evidence="8">
    <location>
        <position position="371"/>
    </location>
</feature>
<keyword evidence="3 8" id="KW-0560">Oxidoreductase</keyword>
<evidence type="ECO:0000256" key="1">
    <source>
        <dbReference type="ARBA" id="ARBA00008076"/>
    </source>
</evidence>
<evidence type="ECO:0000256" key="9">
    <source>
        <dbReference type="HAMAP-Rule" id="MF_01401"/>
    </source>
</evidence>
<evidence type="ECO:0000313" key="13">
    <source>
        <dbReference type="EMBL" id="RGV76778.1"/>
    </source>
</evidence>
<dbReference type="PROSITE" id="PS51257">
    <property type="entry name" value="PROKAR_LIPOPROTEIN"/>
    <property type="match status" value="1"/>
</dbReference>
<dbReference type="Gene3D" id="2.170.150.20">
    <property type="entry name" value="Peptide methionine sulfoxide reductase"/>
    <property type="match status" value="1"/>
</dbReference>
<dbReference type="InterPro" id="IPR011057">
    <property type="entry name" value="Mss4-like_sf"/>
</dbReference>
<evidence type="ECO:0000256" key="4">
    <source>
        <dbReference type="ARBA" id="ARBA00023268"/>
    </source>
</evidence>
<comment type="catalytic activity">
    <reaction evidence="7 9">
        <text>[thioredoxin]-disulfide + L-methionine + H2O = L-methionine (S)-S-oxide + [thioredoxin]-dithiol</text>
        <dbReference type="Rhea" id="RHEA:19993"/>
        <dbReference type="Rhea" id="RHEA-COMP:10698"/>
        <dbReference type="Rhea" id="RHEA-COMP:10700"/>
        <dbReference type="ChEBI" id="CHEBI:15377"/>
        <dbReference type="ChEBI" id="CHEBI:29950"/>
        <dbReference type="ChEBI" id="CHEBI:50058"/>
        <dbReference type="ChEBI" id="CHEBI:57844"/>
        <dbReference type="ChEBI" id="CHEBI:58772"/>
        <dbReference type="EC" id="1.8.4.11"/>
    </reaction>
</comment>
<comment type="similarity">
    <text evidence="1">In the C-terminal section; belongs to the MsrB Met sulfoxide reductase family.</text>
</comment>
<comment type="catalytic activity">
    <reaction evidence="6 8">
        <text>L-methionyl-[protein] + [thioredoxin]-disulfide + H2O = L-methionyl-(R)-S-oxide-[protein] + [thioredoxin]-dithiol</text>
        <dbReference type="Rhea" id="RHEA:24164"/>
        <dbReference type="Rhea" id="RHEA-COMP:10698"/>
        <dbReference type="Rhea" id="RHEA-COMP:10700"/>
        <dbReference type="Rhea" id="RHEA-COMP:12313"/>
        <dbReference type="Rhea" id="RHEA-COMP:12314"/>
        <dbReference type="ChEBI" id="CHEBI:15377"/>
        <dbReference type="ChEBI" id="CHEBI:16044"/>
        <dbReference type="ChEBI" id="CHEBI:29950"/>
        <dbReference type="ChEBI" id="CHEBI:45764"/>
        <dbReference type="ChEBI" id="CHEBI:50058"/>
        <dbReference type="EC" id="1.8.4.12"/>
    </reaction>
</comment>
<comment type="catalytic activity">
    <reaction evidence="5 9">
        <text>L-methionyl-[protein] + [thioredoxin]-disulfide + H2O = L-methionyl-(S)-S-oxide-[protein] + [thioredoxin]-dithiol</text>
        <dbReference type="Rhea" id="RHEA:14217"/>
        <dbReference type="Rhea" id="RHEA-COMP:10698"/>
        <dbReference type="Rhea" id="RHEA-COMP:10700"/>
        <dbReference type="Rhea" id="RHEA-COMP:12313"/>
        <dbReference type="Rhea" id="RHEA-COMP:12315"/>
        <dbReference type="ChEBI" id="CHEBI:15377"/>
        <dbReference type="ChEBI" id="CHEBI:16044"/>
        <dbReference type="ChEBI" id="CHEBI:29950"/>
        <dbReference type="ChEBI" id="CHEBI:44120"/>
        <dbReference type="ChEBI" id="CHEBI:50058"/>
        <dbReference type="EC" id="1.8.4.11"/>
    </reaction>
</comment>
<dbReference type="InterPro" id="IPR002569">
    <property type="entry name" value="Met_Sox_Rdtase_MsrA_dom"/>
</dbReference>
<dbReference type="HAMAP" id="MF_01401">
    <property type="entry name" value="MsrA"/>
    <property type="match status" value="1"/>
</dbReference>
<dbReference type="RefSeq" id="WP_118018438.1">
    <property type="nucleotide sequence ID" value="NZ_CAUHGS010000005.1"/>
</dbReference>
<evidence type="ECO:0000256" key="8">
    <source>
        <dbReference type="HAMAP-Rule" id="MF_01400"/>
    </source>
</evidence>
<dbReference type="AlphaFoldDB" id="A0A412Z9J0"/>
<evidence type="ECO:0000256" key="10">
    <source>
        <dbReference type="SAM" id="MobiDB-lite"/>
    </source>
</evidence>
<evidence type="ECO:0000256" key="7">
    <source>
        <dbReference type="ARBA" id="ARBA00048782"/>
    </source>
</evidence>
<sequence>MKKNSVRSAGVFLLAAAILTLAGCSASAAEAGMAAGAKRETESLSMDDSVMNSGKEKKMTAEQEDMMISGEDLHTIYLAGGCFWGIEAYVKKLPGVSSTDVGYANGNTENPSYKEVCYNNTGHAETVKVVYDTSRISTDQLLDGFFKVVDPTSVNRQGNDRGSQYRTGIYYVDEADQAIAKAAVARQEERYSSPIATEVLPLSNFYMAEDYHQDYLDKNPGGYCHIDLNDADEFIRESGLDMADVASLIKVEDYPVPSDAKLKEMLTDIQYRVTQMGDTERPYTNEYSSTFEKGLYVDVVTGEPLFSSVDKFESGCGWPSFSKPIIADVVKENQDTSFNMVRTEVRSRAGDTHLGHVFDDGPRELGGLRYCINSASIRFIPYGDLEAEGYGFLKSIFD</sequence>
<dbReference type="GO" id="GO:0034599">
    <property type="term" value="P:cellular response to oxidative stress"/>
    <property type="evidence" value="ECO:0007669"/>
    <property type="project" value="TreeGrafter"/>
</dbReference>
<evidence type="ECO:0000313" key="14">
    <source>
        <dbReference type="Proteomes" id="UP000284543"/>
    </source>
</evidence>
<dbReference type="Proteomes" id="UP000284543">
    <property type="component" value="Unassembled WGS sequence"/>
</dbReference>
<dbReference type="Pfam" id="PF01625">
    <property type="entry name" value="PMSR"/>
    <property type="match status" value="1"/>
</dbReference>
<feature type="signal peptide" evidence="11">
    <location>
        <begin position="1"/>
        <end position="28"/>
    </location>
</feature>
<dbReference type="InterPro" id="IPR036509">
    <property type="entry name" value="Met_Sox_Rdtase_MsrA_sf"/>
</dbReference>
<dbReference type="GO" id="GO:0033743">
    <property type="term" value="F:peptide-methionine (R)-S-oxide reductase activity"/>
    <property type="evidence" value="ECO:0007669"/>
    <property type="project" value="UniProtKB-UniRule"/>
</dbReference>
<feature type="domain" description="MsrB" evidence="12">
    <location>
        <begin position="259"/>
        <end position="382"/>
    </location>
</feature>
<dbReference type="PANTHER" id="PTHR42799">
    <property type="entry name" value="MITOCHONDRIAL PEPTIDE METHIONINE SULFOXIDE REDUCTASE"/>
    <property type="match status" value="1"/>
</dbReference>
<gene>
    <name evidence="9 13" type="primary">msrA</name>
    <name evidence="8" type="synonym">msrB</name>
    <name evidence="13" type="ORF">DWW02_09460</name>
</gene>
<dbReference type="InterPro" id="IPR050162">
    <property type="entry name" value="MsrA_MetSO_reductase"/>
</dbReference>
<evidence type="ECO:0000256" key="3">
    <source>
        <dbReference type="ARBA" id="ARBA00023002"/>
    </source>
</evidence>
<evidence type="ECO:0000256" key="5">
    <source>
        <dbReference type="ARBA" id="ARBA00047806"/>
    </source>
</evidence>
<comment type="caution">
    <text evidence="13">The sequence shown here is derived from an EMBL/GenBank/DDBJ whole genome shotgun (WGS) entry which is preliminary data.</text>
</comment>
<evidence type="ECO:0000256" key="2">
    <source>
        <dbReference type="ARBA" id="ARBA00011017"/>
    </source>
</evidence>
<dbReference type="PANTHER" id="PTHR42799:SF2">
    <property type="entry name" value="MITOCHONDRIAL PEPTIDE METHIONINE SULFOXIDE REDUCTASE"/>
    <property type="match status" value="1"/>
</dbReference>
<comment type="similarity">
    <text evidence="8">Belongs to the MsrB Met sulfoxide reductase family.</text>
</comment>
<dbReference type="NCBIfam" id="TIGR00357">
    <property type="entry name" value="peptide-methionine (R)-S-oxide reductase MsrB"/>
    <property type="match status" value="1"/>
</dbReference>
<accession>A0A412Z9J0</accession>
<dbReference type="FunFam" id="3.30.1060.10:FF:000007">
    <property type="entry name" value="Peptide methionine sulfoxide reductase msrA/msrB"/>
    <property type="match status" value="1"/>
</dbReference>
<dbReference type="PROSITE" id="PS51790">
    <property type="entry name" value="MSRB"/>
    <property type="match status" value="1"/>
</dbReference>
<keyword evidence="11" id="KW-0732">Signal</keyword>
<dbReference type="EMBL" id="QRZM01000003">
    <property type="protein sequence ID" value="RGV76778.1"/>
    <property type="molecule type" value="Genomic_DNA"/>
</dbReference>
<evidence type="ECO:0000256" key="11">
    <source>
        <dbReference type="SAM" id="SignalP"/>
    </source>
</evidence>
<protein>
    <recommendedName>
        <fullName evidence="8 9">Multifunctional fusion protein</fullName>
    </recommendedName>
    <domain>
        <recommendedName>
            <fullName evidence="9">Peptide methionine sulfoxide reductase MsrA</fullName>
            <shortName evidence="9">Protein-methionine-S-oxide reductase</shortName>
            <ecNumber evidence="9">1.8.4.11</ecNumber>
        </recommendedName>
        <alternativeName>
            <fullName evidence="9">Peptide-methionine (S)-S-oxide reductase</fullName>
            <shortName evidence="9">Peptide Met(O) reductase</shortName>
        </alternativeName>
    </domain>
    <domain>
        <recommendedName>
            <fullName evidence="8">Peptide methionine sulfoxide reductase MsrB</fullName>
            <ecNumber evidence="8">1.8.4.12</ecNumber>
        </recommendedName>
        <alternativeName>
            <fullName evidence="8">Peptide-methionine (R)-S-oxide reductase</fullName>
        </alternativeName>
    </domain>
</protein>
<dbReference type="NCBIfam" id="TIGR00401">
    <property type="entry name" value="msrA"/>
    <property type="match status" value="1"/>
</dbReference>
<dbReference type="EC" id="1.8.4.11" evidence="9"/>
<dbReference type="GO" id="GO:0005737">
    <property type="term" value="C:cytoplasm"/>
    <property type="evidence" value="ECO:0007669"/>
    <property type="project" value="TreeGrafter"/>
</dbReference>
<dbReference type="HAMAP" id="MF_01400">
    <property type="entry name" value="MsrB"/>
    <property type="match status" value="1"/>
</dbReference>
<feature type="region of interest" description="Disordered" evidence="10">
    <location>
        <begin position="38"/>
        <end position="60"/>
    </location>
</feature>